<proteinExistence type="predicted"/>
<feature type="domain" description="RING-type" evidence="7">
    <location>
        <begin position="3"/>
        <end position="46"/>
    </location>
</feature>
<accession>A0A4Y7Q8Z5</accession>
<keyword evidence="2 4" id="KW-0863">Zinc-finger</keyword>
<keyword evidence="9" id="KW-1185">Reference proteome</keyword>
<evidence type="ECO:0000256" key="4">
    <source>
        <dbReference type="PROSITE-ProRule" id="PRU00175"/>
    </source>
</evidence>
<protein>
    <recommendedName>
        <fullName evidence="7">RING-type domain-containing protein</fullName>
    </recommendedName>
</protein>
<evidence type="ECO:0000256" key="6">
    <source>
        <dbReference type="SAM" id="MobiDB-lite"/>
    </source>
</evidence>
<evidence type="ECO:0000256" key="3">
    <source>
        <dbReference type="ARBA" id="ARBA00022833"/>
    </source>
</evidence>
<dbReference type="SMART" id="SM00184">
    <property type="entry name" value="RING"/>
    <property type="match status" value="1"/>
</dbReference>
<dbReference type="STRING" id="50990.A0A4Y7Q8Z5"/>
<evidence type="ECO:0000313" key="8">
    <source>
        <dbReference type="EMBL" id="TDL23582.1"/>
    </source>
</evidence>
<evidence type="ECO:0000256" key="2">
    <source>
        <dbReference type="ARBA" id="ARBA00022771"/>
    </source>
</evidence>
<feature type="region of interest" description="Disordered" evidence="6">
    <location>
        <begin position="180"/>
        <end position="261"/>
    </location>
</feature>
<organism evidence="8 9">
    <name type="scientific">Rickenella mellea</name>
    <dbReference type="NCBI Taxonomy" id="50990"/>
    <lineage>
        <taxon>Eukaryota</taxon>
        <taxon>Fungi</taxon>
        <taxon>Dikarya</taxon>
        <taxon>Basidiomycota</taxon>
        <taxon>Agaricomycotina</taxon>
        <taxon>Agaricomycetes</taxon>
        <taxon>Hymenochaetales</taxon>
        <taxon>Rickenellaceae</taxon>
        <taxon>Rickenella</taxon>
    </lineage>
</organism>
<dbReference type="EMBL" id="ML170169">
    <property type="protein sequence ID" value="TDL23582.1"/>
    <property type="molecule type" value="Genomic_DNA"/>
</dbReference>
<keyword evidence="5" id="KW-0175">Coiled coil</keyword>
<evidence type="ECO:0000313" key="9">
    <source>
        <dbReference type="Proteomes" id="UP000294933"/>
    </source>
</evidence>
<evidence type="ECO:0000259" key="7">
    <source>
        <dbReference type="PROSITE" id="PS50089"/>
    </source>
</evidence>
<reference evidence="8 9" key="1">
    <citation type="submission" date="2018-06" db="EMBL/GenBank/DDBJ databases">
        <title>A transcriptomic atlas of mushroom development highlights an independent origin of complex multicellularity.</title>
        <authorList>
            <consortium name="DOE Joint Genome Institute"/>
            <person name="Krizsan K."/>
            <person name="Almasi E."/>
            <person name="Merenyi Z."/>
            <person name="Sahu N."/>
            <person name="Viragh M."/>
            <person name="Koszo T."/>
            <person name="Mondo S."/>
            <person name="Kiss B."/>
            <person name="Balint B."/>
            <person name="Kues U."/>
            <person name="Barry K."/>
            <person name="Hegedus J.C."/>
            <person name="Henrissat B."/>
            <person name="Johnson J."/>
            <person name="Lipzen A."/>
            <person name="Ohm R."/>
            <person name="Nagy I."/>
            <person name="Pangilinan J."/>
            <person name="Yan J."/>
            <person name="Xiong Y."/>
            <person name="Grigoriev I.V."/>
            <person name="Hibbett D.S."/>
            <person name="Nagy L.G."/>
        </authorList>
    </citation>
    <scope>NUCLEOTIDE SEQUENCE [LARGE SCALE GENOMIC DNA]</scope>
    <source>
        <strain evidence="8 9">SZMC22713</strain>
    </source>
</reference>
<dbReference type="OrthoDB" id="6270329at2759"/>
<dbReference type="Gene3D" id="3.30.40.10">
    <property type="entry name" value="Zinc/RING finger domain, C3HC4 (zinc finger)"/>
    <property type="match status" value="1"/>
</dbReference>
<dbReference type="AlphaFoldDB" id="A0A4Y7Q8Z5"/>
<dbReference type="PROSITE" id="PS50089">
    <property type="entry name" value="ZF_RING_2"/>
    <property type="match status" value="1"/>
</dbReference>
<dbReference type="Proteomes" id="UP000294933">
    <property type="component" value="Unassembled WGS sequence"/>
</dbReference>
<gene>
    <name evidence="8" type="ORF">BD410DRAFT_141369</name>
</gene>
<name>A0A4Y7Q8Z5_9AGAM</name>
<dbReference type="VEuPathDB" id="FungiDB:BD410DRAFT_141369"/>
<dbReference type="GO" id="GO:0008270">
    <property type="term" value="F:zinc ion binding"/>
    <property type="evidence" value="ECO:0007669"/>
    <property type="project" value="UniProtKB-KW"/>
</dbReference>
<dbReference type="InterPro" id="IPR013083">
    <property type="entry name" value="Znf_RING/FYVE/PHD"/>
</dbReference>
<keyword evidence="3" id="KW-0862">Zinc</keyword>
<feature type="coiled-coil region" evidence="5">
    <location>
        <begin position="81"/>
        <end position="157"/>
    </location>
</feature>
<evidence type="ECO:0000256" key="5">
    <source>
        <dbReference type="SAM" id="Coils"/>
    </source>
</evidence>
<dbReference type="Pfam" id="PF00097">
    <property type="entry name" value="zf-C3HC4"/>
    <property type="match status" value="1"/>
</dbReference>
<dbReference type="InterPro" id="IPR018957">
    <property type="entry name" value="Znf_C3HC4_RING-type"/>
</dbReference>
<dbReference type="InterPro" id="IPR001841">
    <property type="entry name" value="Znf_RING"/>
</dbReference>
<sequence>MSCSICLGRLRAPVATPCGHLHCGSCIASHVESSPDVAKTFCPTCRADFNTVSPDLEFVPKKYHPFILPTIRRVYVDDSNEKQLKAKATRLESRIKSLERDKDDLMKRCESLISTSETHAKNEQSARLEAERASKDVAEYRKKYNSLKVKYNSLRSDASSSCNTSASSIQLQLSAVPRTSSMKRKSFGFTSSTQEEQDTSEGGSFSLSRSFADEPVTKRTRYSGIQQDRPSHVAPPPIFRKPSKRLQLLGSPDQIPEFPSP</sequence>
<evidence type="ECO:0000256" key="1">
    <source>
        <dbReference type="ARBA" id="ARBA00022723"/>
    </source>
</evidence>
<feature type="compositionally biased region" description="Polar residues" evidence="6">
    <location>
        <begin position="188"/>
        <end position="209"/>
    </location>
</feature>
<keyword evidence="1" id="KW-0479">Metal-binding</keyword>
<dbReference type="SUPFAM" id="SSF57850">
    <property type="entry name" value="RING/U-box"/>
    <property type="match status" value="1"/>
</dbReference>